<dbReference type="EMBL" id="JBGNUJ010000012">
    <property type="protein sequence ID" value="KAL3952727.1"/>
    <property type="molecule type" value="Genomic_DNA"/>
</dbReference>
<name>A0ACC4DA85_PURLI</name>
<organism evidence="1 2">
    <name type="scientific">Purpureocillium lilacinum</name>
    <name type="common">Paecilomyces lilacinus</name>
    <dbReference type="NCBI Taxonomy" id="33203"/>
    <lineage>
        <taxon>Eukaryota</taxon>
        <taxon>Fungi</taxon>
        <taxon>Dikarya</taxon>
        <taxon>Ascomycota</taxon>
        <taxon>Pezizomycotina</taxon>
        <taxon>Sordariomycetes</taxon>
        <taxon>Hypocreomycetidae</taxon>
        <taxon>Hypocreales</taxon>
        <taxon>Ophiocordycipitaceae</taxon>
        <taxon>Purpureocillium</taxon>
    </lineage>
</organism>
<dbReference type="Proteomes" id="UP001638806">
    <property type="component" value="Unassembled WGS sequence"/>
</dbReference>
<accession>A0ACC4DA85</accession>
<sequence length="296" mass="32171">MAQTILVTGASGFIAAHVVATLLRRGYNVRGTVRSEKSAVEVFRTHSQYPGTLSIAIVPDIAAPGAFDEAVQGVDGIIHTASPFILGATDFETELFRPAIQGTVSILEATQKHNPGVSRIVITSSFASVLDPSQGKRPGYIYTERDWNPVTREEAGLGDGVAAYLASKTFAEQAAWNYIKEKKSLNTSSGDIYRLINGSEKEVPDTSFWAFADVRDLAEAHVLALEKPAAAGKRYLIANSAYSYQQVCDIIRENFPQLRELTPEGIAGNPFLQSISWIPPRQSKNLVSSSDRLKTP</sequence>
<proteinExistence type="predicted"/>
<reference evidence="1" key="1">
    <citation type="submission" date="2024-12" db="EMBL/GenBank/DDBJ databases">
        <title>Comparative genomics and development of molecular markers within Purpureocillium lilacinum and among Purpureocillium species.</title>
        <authorList>
            <person name="Yeh Z.-Y."/>
            <person name="Ni N.-T."/>
            <person name="Lo P.-H."/>
            <person name="Mushyakhwo K."/>
            <person name="Lin C.-F."/>
            <person name="Nai Y.-S."/>
        </authorList>
    </citation>
    <scope>NUCLEOTIDE SEQUENCE</scope>
    <source>
        <strain evidence="1">NCHU-NPUST-175</strain>
    </source>
</reference>
<protein>
    <submittedName>
        <fullName evidence="1">Uncharacterized protein</fullName>
    </submittedName>
</protein>
<keyword evidence="2" id="KW-1185">Reference proteome</keyword>
<gene>
    <name evidence="1" type="ORF">ACCO45_012670</name>
</gene>
<evidence type="ECO:0000313" key="2">
    <source>
        <dbReference type="Proteomes" id="UP001638806"/>
    </source>
</evidence>
<evidence type="ECO:0000313" key="1">
    <source>
        <dbReference type="EMBL" id="KAL3952727.1"/>
    </source>
</evidence>
<comment type="caution">
    <text evidence="1">The sequence shown here is derived from an EMBL/GenBank/DDBJ whole genome shotgun (WGS) entry which is preliminary data.</text>
</comment>